<organism evidence="1 2">
    <name type="scientific">Streptomyces bohaiensis</name>
    <dbReference type="NCBI Taxonomy" id="1431344"/>
    <lineage>
        <taxon>Bacteria</taxon>
        <taxon>Bacillati</taxon>
        <taxon>Actinomycetota</taxon>
        <taxon>Actinomycetes</taxon>
        <taxon>Kitasatosporales</taxon>
        <taxon>Streptomycetaceae</taxon>
        <taxon>Streptomyces</taxon>
    </lineage>
</organism>
<evidence type="ECO:0000313" key="2">
    <source>
        <dbReference type="Proteomes" id="UP000727056"/>
    </source>
</evidence>
<reference evidence="1 2" key="1">
    <citation type="submission" date="2020-03" db="EMBL/GenBank/DDBJ databases">
        <title>Draft genome of Streptomyces sp. ventii, isolated from the Axial Seamount in the Pacific Ocean, and resequencing of the two type strains Streptomyces lonarensis strain NCL 716 and Streptomyces bohaiensis strain 11A07.</title>
        <authorList>
            <person name="Loughran R.M."/>
            <person name="Pfannmuller K.M."/>
            <person name="Wasson B.J."/>
            <person name="Deadmond M.C."/>
            <person name="Paddock B.E."/>
            <person name="Koyack M.J."/>
            <person name="Gallegos D.A."/>
            <person name="Mitchell E.A."/>
            <person name="Ushijima B."/>
            <person name="Saw J.H."/>
            <person name="Mcphail K.L."/>
            <person name="Videau P."/>
        </authorList>
    </citation>
    <scope>NUCLEOTIDE SEQUENCE [LARGE SCALE GENOMIC DNA]</scope>
    <source>
        <strain evidence="1 2">11A07</strain>
    </source>
</reference>
<protein>
    <submittedName>
        <fullName evidence="1">Uncharacterized protein</fullName>
    </submittedName>
</protein>
<evidence type="ECO:0000313" key="1">
    <source>
        <dbReference type="EMBL" id="NJQ16240.1"/>
    </source>
</evidence>
<dbReference type="EMBL" id="JAAVJC010000133">
    <property type="protein sequence ID" value="NJQ16240.1"/>
    <property type="molecule type" value="Genomic_DNA"/>
</dbReference>
<dbReference type="RefSeq" id="WP_168088984.1">
    <property type="nucleotide sequence ID" value="NZ_BHZH01000130.1"/>
</dbReference>
<dbReference type="Proteomes" id="UP000727056">
    <property type="component" value="Unassembled WGS sequence"/>
</dbReference>
<keyword evidence="2" id="KW-1185">Reference proteome</keyword>
<name>A0ABX1CEJ9_9ACTN</name>
<accession>A0ABX1CEJ9</accession>
<gene>
    <name evidence="1" type="ORF">HCN52_15180</name>
</gene>
<proteinExistence type="predicted"/>
<comment type="caution">
    <text evidence="1">The sequence shown here is derived from an EMBL/GenBank/DDBJ whole genome shotgun (WGS) entry which is preliminary data.</text>
</comment>
<sequence length="136" mass="14557">MSRWVSPEAPVGELASALASSLAVAKVPARVLLHQEKEQVLCRVERVGAAALVRALRAAVRADRGMPALEALVWCNAARRVGIVRGVTDGMVQLEAFVDGTTFRSAAALLAPATLPQLRAAQMLRARHPPRKRPPP</sequence>